<comment type="caution">
    <text evidence="14">The sequence shown here is derived from an EMBL/GenBank/DDBJ whole genome shotgun (WGS) entry which is preliminary data.</text>
</comment>
<dbReference type="InterPro" id="IPR001969">
    <property type="entry name" value="Aspartic_peptidase_AS"/>
</dbReference>
<keyword evidence="6 11" id="KW-0064">Aspartyl protease</keyword>
<dbReference type="OrthoDB" id="2747330at2759"/>
<evidence type="ECO:0000256" key="8">
    <source>
        <dbReference type="ARBA" id="ARBA00023136"/>
    </source>
</evidence>
<name>A0A9Q1QRX1_9CARY</name>
<feature type="region of interest" description="Disordered" evidence="12">
    <location>
        <begin position="488"/>
        <end position="514"/>
    </location>
</feature>
<evidence type="ECO:0000256" key="7">
    <source>
        <dbReference type="ARBA" id="ARBA00022801"/>
    </source>
</evidence>
<dbReference type="Pfam" id="PF14541">
    <property type="entry name" value="TAXi_C"/>
    <property type="match status" value="3"/>
</dbReference>
<evidence type="ECO:0000256" key="2">
    <source>
        <dbReference type="ARBA" id="ARBA00007447"/>
    </source>
</evidence>
<keyword evidence="15" id="KW-1185">Reference proteome</keyword>
<protein>
    <recommendedName>
        <fullName evidence="13">Peptidase A1 domain-containing protein</fullName>
    </recommendedName>
</protein>
<dbReference type="PANTHER" id="PTHR13683">
    <property type="entry name" value="ASPARTYL PROTEASES"/>
    <property type="match status" value="1"/>
</dbReference>
<evidence type="ECO:0000313" key="15">
    <source>
        <dbReference type="Proteomes" id="UP001153076"/>
    </source>
</evidence>
<comment type="similarity">
    <text evidence="2 11">Belongs to the peptidase A1 family.</text>
</comment>
<sequence length="1493" mass="163095">MQLSLSILSSSSFFVFVFSLYLQLCFCNGRVFTFEMHHRYSEQVKIWSRSRSTNSTTNHHWPEKGSFEYYADLAARDRILRGRKISEIEEPVTFSDGNASFRISSLGFLHYTTVTLGTPGMKFLVALDTGSDLFWVPCDCTRCAPIQSSTYGSDFELSIYDPKASSTGKKVSCNNILCQHRSKCLGAFSHCPYVISYVSAETSTSGILMEDVLHLTTEERHRELVEAYITFGCGQVQTGSFLDAAAPNGLFGLGMENISVPSILAREGFIADSFSMCFGRDGVGRISFGDKGTREQQETPLNVNSLHPTYNITVTQIQVGTVVSGVEFTALFDSGTSFTYLIDPAYTKLSRSFDSQIKDTRRPADTRIPFEYCYNMRHASLCLNKIEISVVPDSNTSSLPSMSLSFPGGSRYTVFDPIIVISAESELLYCLAVVRSTELNIIGQNFMTGYRIVFDREKFILGWQNSNCYDIQVLDNPEEGNATMVPPAIAAQPDNRTGDAPRRMPRSSAASPSSPCHSCEVLVSFISFLTGVLAGGTRGVLLLVLILGWAARPSWGYGTFGFPIHHRFSDPVKKILDVDVGDGDNLPEKGSAAYFAALAHRDLVFHGRRLAASSAADRSTPLTFSAGNTTYRISIFGFLHYANVTLGTPGLSFLVALDTGSDLFWIDFAIYSLNTSSTGSKVPCSSSFCGHHSSCAASPETCPYRVMYLSANTSSSGYLVEDVLHLTADDNPSEPVNAKIPFGCGKAQTGSFLNGGAPNGLLGLGLDSVSVPSILARENIAADSFSMCFADDGTGRITFGDKGSSDQGETPFNLRQPNPHYNISIAQLSVGANVSKTDGISAIFDSGTSFTYLNDPAYSLITESFDAQVKDSRYTSDPSIPFKYCYDLSSLQSTLNIPSINLTMQGGDPFYVIDPTVRVSTESGGDMYCLGIVKSDDVNIIGQNFMTGYRVVFDRERMVLGWKPSNCNEALDSNTLPISPQSSTQIPPISSIEPEATARNTSHISGASASHLNPWSFRLELKMCRSGYYAVVVLFFLWGWVWEPSHGSESGSFGFDIHHRFSEPVKAMLKVDDELPEMGTVDFYTAMVHRDRFFHSRRLAGGKPDDLTTLTFVDGNLTVNIPPLGFLYYANVSVGTPASWYLVALDTGSGLFWLPCDCTSDCTKVLELAPTVAVELKMYSLKASSTGKQLSCQSPLCLNSVSCSPCPYSITYLSQNTSSTGYLVEDVLHLTTDADPSAITDARITFGCGVKQTGSLLETTAPTGLLGLSMDDISVPSMLAQMNLVANSFSMCFTTRDTQGIGRISFGDKGSSDQSETPFKPDPISGNRKRKNAILRSFELTVILYNVSITHISVGSNVSDTQFSAFFDTGSSFTVLTDPAYTIFDSQTNDGRMIQYPGMPFKYCYQISTSLKYLRIPAINLTMKGGHQFTVKRPAIVMPLPDGKGIYCLAVVKSSDLDLEKDVNVIGENFMTGYRVVFDREKMVLGWKASNCK</sequence>
<dbReference type="GO" id="GO:0006508">
    <property type="term" value="P:proteolysis"/>
    <property type="evidence" value="ECO:0007669"/>
    <property type="project" value="UniProtKB-KW"/>
</dbReference>
<feature type="region of interest" description="Disordered" evidence="12">
    <location>
        <begin position="1305"/>
        <end position="1326"/>
    </location>
</feature>
<dbReference type="PRINTS" id="PR00792">
    <property type="entry name" value="PEPSIN"/>
</dbReference>
<keyword evidence="10" id="KW-0449">Lipoprotein</keyword>
<evidence type="ECO:0000259" key="13">
    <source>
        <dbReference type="PROSITE" id="PS51767"/>
    </source>
</evidence>
<dbReference type="FunFam" id="2.40.70.10:FF:000012">
    <property type="entry name" value="Aspartyl protease family protein 1"/>
    <property type="match status" value="1"/>
</dbReference>
<evidence type="ECO:0000256" key="10">
    <source>
        <dbReference type="ARBA" id="ARBA00023288"/>
    </source>
</evidence>
<dbReference type="GO" id="GO:0004190">
    <property type="term" value="F:aspartic-type endopeptidase activity"/>
    <property type="evidence" value="ECO:0007669"/>
    <property type="project" value="UniProtKB-KW"/>
</dbReference>
<dbReference type="Proteomes" id="UP001153076">
    <property type="component" value="Unassembled WGS sequence"/>
</dbReference>
<dbReference type="EMBL" id="JAKOGI010000007">
    <property type="protein sequence ID" value="KAJ8451904.1"/>
    <property type="molecule type" value="Genomic_DNA"/>
</dbReference>
<keyword evidence="7 11" id="KW-0378">Hydrolase</keyword>
<dbReference type="PROSITE" id="PS51767">
    <property type="entry name" value="PEPTIDASE_A1"/>
    <property type="match status" value="3"/>
</dbReference>
<evidence type="ECO:0000256" key="6">
    <source>
        <dbReference type="ARBA" id="ARBA00022750"/>
    </source>
</evidence>
<dbReference type="InterPro" id="IPR032861">
    <property type="entry name" value="TAXi_N"/>
</dbReference>
<feature type="domain" description="Peptidase A1" evidence="13">
    <location>
        <begin position="1128"/>
        <end position="1488"/>
    </location>
</feature>
<evidence type="ECO:0000256" key="12">
    <source>
        <dbReference type="SAM" id="MobiDB-lite"/>
    </source>
</evidence>
<keyword evidence="3" id="KW-1003">Cell membrane</keyword>
<dbReference type="Gene3D" id="2.40.70.10">
    <property type="entry name" value="Acid Proteases"/>
    <property type="match status" value="6"/>
</dbReference>
<gene>
    <name evidence="14" type="ORF">Cgig2_007387</name>
</gene>
<dbReference type="InterPro" id="IPR032799">
    <property type="entry name" value="TAXi_C"/>
</dbReference>
<keyword evidence="9" id="KW-0325">Glycoprotein</keyword>
<dbReference type="InterPro" id="IPR021109">
    <property type="entry name" value="Peptidase_aspartic_dom_sf"/>
</dbReference>
<dbReference type="SUPFAM" id="SSF50630">
    <property type="entry name" value="Acid proteases"/>
    <property type="match status" value="3"/>
</dbReference>
<evidence type="ECO:0000256" key="1">
    <source>
        <dbReference type="ARBA" id="ARBA00004193"/>
    </source>
</evidence>
<evidence type="ECO:0000256" key="5">
    <source>
        <dbReference type="ARBA" id="ARBA00022729"/>
    </source>
</evidence>
<keyword evidence="4 11" id="KW-0645">Protease</keyword>
<evidence type="ECO:0000313" key="14">
    <source>
        <dbReference type="EMBL" id="KAJ8451904.1"/>
    </source>
</evidence>
<proteinExistence type="inferred from homology"/>
<evidence type="ECO:0000256" key="9">
    <source>
        <dbReference type="ARBA" id="ARBA00023180"/>
    </source>
</evidence>
<evidence type="ECO:0000256" key="4">
    <source>
        <dbReference type="ARBA" id="ARBA00022670"/>
    </source>
</evidence>
<reference evidence="14" key="1">
    <citation type="submission" date="2022-04" db="EMBL/GenBank/DDBJ databases">
        <title>Carnegiea gigantea Genome sequencing and assembly v2.</title>
        <authorList>
            <person name="Copetti D."/>
            <person name="Sanderson M.J."/>
            <person name="Burquez A."/>
            <person name="Wojciechowski M.F."/>
        </authorList>
    </citation>
    <scope>NUCLEOTIDE SEQUENCE</scope>
    <source>
        <strain evidence="14">SGP5-SGP5p</strain>
        <tissue evidence="14">Aerial part</tissue>
    </source>
</reference>
<dbReference type="InterPro" id="IPR001461">
    <property type="entry name" value="Aspartic_peptidase_A1"/>
</dbReference>
<dbReference type="GO" id="GO:0005886">
    <property type="term" value="C:plasma membrane"/>
    <property type="evidence" value="ECO:0007669"/>
    <property type="project" value="UniProtKB-SubCell"/>
</dbReference>
<evidence type="ECO:0000256" key="3">
    <source>
        <dbReference type="ARBA" id="ARBA00022475"/>
    </source>
</evidence>
<dbReference type="PROSITE" id="PS00141">
    <property type="entry name" value="ASP_PROTEASE"/>
    <property type="match status" value="4"/>
</dbReference>
<comment type="subcellular location">
    <subcellularLocation>
        <location evidence="1">Cell membrane</location>
        <topology evidence="1">Lipid-anchor</topology>
    </subcellularLocation>
</comment>
<keyword evidence="8" id="KW-0472">Membrane</keyword>
<accession>A0A9Q1QRX1</accession>
<dbReference type="FunFam" id="2.40.70.10:FF:000014">
    <property type="entry name" value="Aspartyl protease family protein 1"/>
    <property type="match status" value="3"/>
</dbReference>
<dbReference type="PANTHER" id="PTHR13683:SF232">
    <property type="entry name" value="OS09G0542100 PROTEIN"/>
    <property type="match status" value="1"/>
</dbReference>
<dbReference type="Pfam" id="PF14543">
    <property type="entry name" value="TAXi_N"/>
    <property type="match status" value="3"/>
</dbReference>
<feature type="domain" description="Peptidase A1" evidence="13">
    <location>
        <begin position="640"/>
        <end position="963"/>
    </location>
</feature>
<evidence type="ECO:0000256" key="11">
    <source>
        <dbReference type="RuleBase" id="RU000454"/>
    </source>
</evidence>
<dbReference type="InterPro" id="IPR033121">
    <property type="entry name" value="PEPTIDASE_A1"/>
</dbReference>
<organism evidence="14 15">
    <name type="scientific">Carnegiea gigantea</name>
    <dbReference type="NCBI Taxonomy" id="171969"/>
    <lineage>
        <taxon>Eukaryota</taxon>
        <taxon>Viridiplantae</taxon>
        <taxon>Streptophyta</taxon>
        <taxon>Embryophyta</taxon>
        <taxon>Tracheophyta</taxon>
        <taxon>Spermatophyta</taxon>
        <taxon>Magnoliopsida</taxon>
        <taxon>eudicotyledons</taxon>
        <taxon>Gunneridae</taxon>
        <taxon>Pentapetalae</taxon>
        <taxon>Caryophyllales</taxon>
        <taxon>Cactineae</taxon>
        <taxon>Cactaceae</taxon>
        <taxon>Cactoideae</taxon>
        <taxon>Echinocereeae</taxon>
        <taxon>Carnegiea</taxon>
    </lineage>
</organism>
<keyword evidence="5" id="KW-0732">Signal</keyword>
<feature type="domain" description="Peptidase A1" evidence="13">
    <location>
        <begin position="110"/>
        <end position="464"/>
    </location>
</feature>